<dbReference type="EMBL" id="FP565176">
    <property type="protein sequence ID" value="CBA16880.1"/>
    <property type="molecule type" value="Genomic_DNA"/>
</dbReference>
<dbReference type="PATRIC" id="fig|29447.3.peg.2354"/>
<dbReference type="OrthoDB" id="9760250at2"/>
<evidence type="ECO:0000313" key="2">
    <source>
        <dbReference type="Proteomes" id="UP000001890"/>
    </source>
</evidence>
<keyword evidence="2" id="KW-1185">Reference proteome</keyword>
<dbReference type="Proteomes" id="UP000001890">
    <property type="component" value="Chromosome"/>
</dbReference>
<dbReference type="GeneID" id="57877706"/>
<dbReference type="KEGG" id="xal:XALC_2400"/>
<organism evidence="1 2">
    <name type="scientific">Xanthomonas albilineans (strain GPE PC73 / CFBP 7063)</name>
    <dbReference type="NCBI Taxonomy" id="380358"/>
    <lineage>
        <taxon>Bacteria</taxon>
        <taxon>Pseudomonadati</taxon>
        <taxon>Pseudomonadota</taxon>
        <taxon>Gammaproteobacteria</taxon>
        <taxon>Lysobacterales</taxon>
        <taxon>Lysobacteraceae</taxon>
        <taxon>Xanthomonas</taxon>
    </lineage>
</organism>
<protein>
    <submittedName>
        <fullName evidence="1">Putative phage terminase, small subunit, truncated protein</fullName>
    </submittedName>
</protein>
<reference evidence="1 2" key="1">
    <citation type="journal article" date="2009" name="BMC Genomics">
        <title>The complete genome sequence of Xanthomonas albilineans provides new insights into the reductive genome evolution of the xylem-limited Xanthomonadaceae.</title>
        <authorList>
            <person name="Pieretti I."/>
            <person name="Royer M."/>
            <person name="Barbe V."/>
            <person name="Carrere S."/>
            <person name="Koebnik R."/>
            <person name="Cociancich S."/>
            <person name="Couloux A."/>
            <person name="Darrasse A."/>
            <person name="Gouzy J."/>
            <person name="Jacques M.A."/>
            <person name="Lauber E."/>
            <person name="Manceau C."/>
            <person name="Mangenot S."/>
            <person name="Poussier S."/>
            <person name="Segurens B."/>
            <person name="Szurek B."/>
            <person name="Verdier V."/>
            <person name="Arlat M."/>
            <person name="Rott P."/>
        </authorList>
    </citation>
    <scope>NUCLEOTIDE SEQUENCE [LARGE SCALE GENOMIC DNA]</scope>
    <source>
        <strain evidence="2">GPE PC73 / CFBP 7063</strain>
    </source>
</reference>
<accession>D2U9D8</accession>
<dbReference type="RefSeq" id="WP_012916875.1">
    <property type="nucleotide sequence ID" value="NC_013722.1"/>
</dbReference>
<dbReference type="STRING" id="380358.XALC_2400"/>
<gene>
    <name evidence="1" type="ordered locus">XALc_2400</name>
</gene>
<dbReference type="AlphaFoldDB" id="D2U9D8"/>
<dbReference type="eggNOG" id="COG4626">
    <property type="taxonomic scope" value="Bacteria"/>
</dbReference>
<evidence type="ECO:0000313" key="1">
    <source>
        <dbReference type="EMBL" id="CBA16880.1"/>
    </source>
</evidence>
<sequence>MQRACQRQLDDLARYTGKASPYRFNPKLKDKQGRTFLPADNLCAFIERLPHVKGLIRPYKLRVP</sequence>
<name>D2U9D8_XANAP</name>
<proteinExistence type="predicted"/>